<sequence length="266" mass="30743">MVFLLPCYDGSSDKVLRMRLFPCCWETSNDLHHWRTLSKPAYLFLQLVNTHASQRSRCFYWLSPTSFEYSRCCLFVDNSIIKHNVVFFCAASLIEMASSYRKPASSASQRKRPGPKVELTEEQKQEIKEAFDLFDTDGTGTIDVKELKVAMRALGFEPKKEEIKKMIATIDKEGSGTIDYSDFLSMMTLKMGEKDSEEEIMKAFRLFDDDSTGRISFKNLKRVAKELGENLTDEELQEMIDEADRDGDGEVNEQEFLRMMKKTNLY</sequence>
<protein>
    <submittedName>
        <fullName evidence="6">Centrin-1</fullName>
    </submittedName>
</protein>
<dbReference type="OrthoDB" id="343296at2759"/>
<dbReference type="Proteomes" id="UP000298787">
    <property type="component" value="Chromosome 6"/>
</dbReference>
<accession>A0A4U5UDG4</accession>
<dbReference type="PANTHER" id="PTHR23048:SF59">
    <property type="entry name" value="EF-HAND SUPERFAMILY PROTEIN"/>
    <property type="match status" value="1"/>
</dbReference>
<feature type="domain" description="EF-hand" evidence="5">
    <location>
        <begin position="231"/>
        <end position="266"/>
    </location>
</feature>
<dbReference type="PANTHER" id="PTHR23048">
    <property type="entry name" value="MYOSIN LIGHT CHAIN 1, 3"/>
    <property type="match status" value="1"/>
</dbReference>
<dbReference type="PROSITE" id="PS00018">
    <property type="entry name" value="EF_HAND_1"/>
    <property type="match status" value="2"/>
</dbReference>
<feature type="domain" description="EF-hand" evidence="5">
    <location>
        <begin position="122"/>
        <end position="157"/>
    </location>
</feature>
<organism evidence="6 7">
    <name type="scientific">Collichthys lucidus</name>
    <name type="common">Big head croaker</name>
    <name type="synonym">Sciaena lucida</name>
    <dbReference type="NCBI Taxonomy" id="240159"/>
    <lineage>
        <taxon>Eukaryota</taxon>
        <taxon>Metazoa</taxon>
        <taxon>Chordata</taxon>
        <taxon>Craniata</taxon>
        <taxon>Vertebrata</taxon>
        <taxon>Euteleostomi</taxon>
        <taxon>Actinopterygii</taxon>
        <taxon>Neopterygii</taxon>
        <taxon>Teleostei</taxon>
        <taxon>Neoteleostei</taxon>
        <taxon>Acanthomorphata</taxon>
        <taxon>Eupercaria</taxon>
        <taxon>Sciaenidae</taxon>
        <taxon>Collichthys</taxon>
    </lineage>
</organism>
<dbReference type="InterPro" id="IPR050230">
    <property type="entry name" value="CALM/Myosin/TropC-like"/>
</dbReference>
<feature type="domain" description="EF-hand" evidence="5">
    <location>
        <begin position="195"/>
        <end position="230"/>
    </location>
</feature>
<dbReference type="InterPro" id="IPR018247">
    <property type="entry name" value="EF_Hand_1_Ca_BS"/>
</dbReference>
<dbReference type="GO" id="GO:0005509">
    <property type="term" value="F:calcium ion binding"/>
    <property type="evidence" value="ECO:0007669"/>
    <property type="project" value="InterPro"/>
</dbReference>
<dbReference type="PROSITE" id="PS50222">
    <property type="entry name" value="EF_HAND_2"/>
    <property type="match status" value="4"/>
</dbReference>
<dbReference type="CDD" id="cd00051">
    <property type="entry name" value="EFh"/>
    <property type="match status" value="2"/>
</dbReference>
<reference evidence="6 7" key="1">
    <citation type="submission" date="2019-01" db="EMBL/GenBank/DDBJ databases">
        <title>Genome Assembly of Collichthys lucidus.</title>
        <authorList>
            <person name="Cai M."/>
            <person name="Xiao S."/>
        </authorList>
    </citation>
    <scope>NUCLEOTIDE SEQUENCE [LARGE SCALE GENOMIC DNA]</scope>
    <source>
        <strain evidence="6">JT15FE1705JMU</strain>
        <tissue evidence="6">Muscle</tissue>
    </source>
</reference>
<dbReference type="InterPro" id="IPR000629">
    <property type="entry name" value="RNA-helicase_DEAD-box_CS"/>
</dbReference>
<evidence type="ECO:0000313" key="6">
    <source>
        <dbReference type="EMBL" id="TKS72068.1"/>
    </source>
</evidence>
<dbReference type="InterPro" id="IPR011992">
    <property type="entry name" value="EF-hand-dom_pair"/>
</dbReference>
<keyword evidence="3" id="KW-0677">Repeat</keyword>
<comment type="similarity">
    <text evidence="1">Belongs to the centrin family.</text>
</comment>
<proteinExistence type="inferred from homology"/>
<dbReference type="GO" id="GO:0016460">
    <property type="term" value="C:myosin II complex"/>
    <property type="evidence" value="ECO:0007669"/>
    <property type="project" value="TreeGrafter"/>
</dbReference>
<keyword evidence="2" id="KW-0479">Metal-binding</keyword>
<dbReference type="SMART" id="SM00054">
    <property type="entry name" value="EFh"/>
    <property type="match status" value="4"/>
</dbReference>
<keyword evidence="7" id="KW-1185">Reference proteome</keyword>
<dbReference type="EMBL" id="CM014083">
    <property type="protein sequence ID" value="TKS72068.1"/>
    <property type="molecule type" value="Genomic_DNA"/>
</dbReference>
<dbReference type="STRING" id="240159.A0A4U5UDG4"/>
<evidence type="ECO:0000259" key="5">
    <source>
        <dbReference type="PROSITE" id="PS50222"/>
    </source>
</evidence>
<dbReference type="Gene3D" id="1.10.238.10">
    <property type="entry name" value="EF-hand"/>
    <property type="match status" value="2"/>
</dbReference>
<dbReference type="PROSITE" id="PS00039">
    <property type="entry name" value="DEAD_ATP_HELICASE"/>
    <property type="match status" value="1"/>
</dbReference>
<evidence type="ECO:0000256" key="3">
    <source>
        <dbReference type="ARBA" id="ARBA00022737"/>
    </source>
</evidence>
<dbReference type="InterPro" id="IPR002048">
    <property type="entry name" value="EF_hand_dom"/>
</dbReference>
<feature type="domain" description="EF-hand" evidence="5">
    <location>
        <begin position="158"/>
        <end position="193"/>
    </location>
</feature>
<keyword evidence="4" id="KW-0106">Calcium</keyword>
<evidence type="ECO:0000256" key="1">
    <source>
        <dbReference type="ARBA" id="ARBA00005253"/>
    </source>
</evidence>
<evidence type="ECO:0000256" key="2">
    <source>
        <dbReference type="ARBA" id="ARBA00022723"/>
    </source>
</evidence>
<evidence type="ECO:0000313" key="7">
    <source>
        <dbReference type="Proteomes" id="UP000298787"/>
    </source>
</evidence>
<dbReference type="Pfam" id="PF13499">
    <property type="entry name" value="EF-hand_7"/>
    <property type="match status" value="2"/>
</dbReference>
<dbReference type="FunFam" id="1.10.238.10:FF:000077">
    <property type="entry name" value="Centrin 1"/>
    <property type="match status" value="1"/>
</dbReference>
<dbReference type="SUPFAM" id="SSF47473">
    <property type="entry name" value="EF-hand"/>
    <property type="match status" value="1"/>
</dbReference>
<name>A0A4U5UDG4_COLLU</name>
<dbReference type="FunFam" id="1.10.238.10:FF:000070">
    <property type="entry name" value="Centrin-1"/>
    <property type="match status" value="1"/>
</dbReference>
<dbReference type="AlphaFoldDB" id="A0A4U5UDG4"/>
<gene>
    <name evidence="6" type="ORF">D9C73_006141</name>
</gene>
<dbReference type="GO" id="GO:0005815">
    <property type="term" value="C:microtubule organizing center"/>
    <property type="evidence" value="ECO:0007669"/>
    <property type="project" value="UniProtKB-ARBA"/>
</dbReference>
<evidence type="ECO:0000256" key="4">
    <source>
        <dbReference type="ARBA" id="ARBA00022837"/>
    </source>
</evidence>